<evidence type="ECO:0000313" key="3">
    <source>
        <dbReference type="EMBL" id="ABF10644.1"/>
    </source>
</evidence>
<dbReference type="InterPro" id="IPR032750">
    <property type="entry name" value="TnsD_C"/>
</dbReference>
<dbReference type="Pfam" id="PF06527">
    <property type="entry name" value="TniQ"/>
    <property type="match status" value="1"/>
</dbReference>
<dbReference type="KEGG" id="rme:Rmet_3774"/>
<proteinExistence type="predicted"/>
<dbReference type="RefSeq" id="WP_011518289.1">
    <property type="nucleotide sequence ID" value="NC_007974.2"/>
</dbReference>
<gene>
    <name evidence="3" type="ordered locus">Rmet_3774</name>
</gene>
<dbReference type="EMBL" id="CP000353">
    <property type="protein sequence ID" value="ABF10644.1"/>
    <property type="molecule type" value="Genomic_DNA"/>
</dbReference>
<evidence type="ECO:0000259" key="1">
    <source>
        <dbReference type="Pfam" id="PF06527"/>
    </source>
</evidence>
<dbReference type="InterPro" id="IPR009492">
    <property type="entry name" value="TniQ"/>
</dbReference>
<geneLocation type="plasmid" evidence="3 4">
    <name>megaplasmid</name>
</geneLocation>
<keyword evidence="3" id="KW-0614">Plasmid</keyword>
<dbReference type="eggNOG" id="COG3677">
    <property type="taxonomic scope" value="Bacteria"/>
</dbReference>
<accession>Q1LGT2</accession>
<feature type="domain" description="TniQ" evidence="1">
    <location>
        <begin position="7"/>
        <end position="158"/>
    </location>
</feature>
<protein>
    <submittedName>
        <fullName evidence="3">Transposon transposition protein</fullName>
    </submittedName>
</protein>
<dbReference type="HOGENOM" id="CLU_033785_1_0_4"/>
<organism evidence="3 4">
    <name type="scientific">Cupriavidus metallidurans (strain ATCC 43123 / DSM 2839 / NBRC 102507 / CH34)</name>
    <name type="common">Ralstonia metallidurans</name>
    <dbReference type="NCBI Taxonomy" id="266264"/>
    <lineage>
        <taxon>Bacteria</taxon>
        <taxon>Pseudomonadati</taxon>
        <taxon>Pseudomonadota</taxon>
        <taxon>Betaproteobacteria</taxon>
        <taxon>Burkholderiales</taxon>
        <taxon>Burkholderiaceae</taxon>
        <taxon>Cupriavidus</taxon>
    </lineage>
</organism>
<reference evidence="4" key="1">
    <citation type="journal article" date="2010" name="PLoS ONE">
        <title>The complete genome sequence of Cupriavidus metallidurans strain CH34, a master survivalist in harsh and anthropogenic environments.</title>
        <authorList>
            <person name="Janssen P.J."/>
            <person name="Van Houdt R."/>
            <person name="Moors H."/>
            <person name="Monsieurs P."/>
            <person name="Morin N."/>
            <person name="Michaux A."/>
            <person name="Benotmane M.A."/>
            <person name="Leys N."/>
            <person name="Vallaeys T."/>
            <person name="Lapidus A."/>
            <person name="Monchy S."/>
            <person name="Medigue C."/>
            <person name="Taghavi S."/>
            <person name="McCorkle S."/>
            <person name="Dunn J."/>
            <person name="van der Lelie D."/>
            <person name="Mergeay M."/>
        </authorList>
    </citation>
    <scope>NUCLEOTIDE SEQUENCE [LARGE SCALE GENOMIC DNA]</scope>
    <source>
        <strain evidence="4">ATCC 43123 / DSM 2839 / NBRC 102507 / CH34</strain>
    </source>
</reference>
<dbReference type="Pfam" id="PF15978">
    <property type="entry name" value="TnsD"/>
    <property type="match status" value="1"/>
</dbReference>
<feature type="domain" description="Transposon Tn7 transposition protein TnsD C-terminal" evidence="2">
    <location>
        <begin position="230"/>
        <end position="529"/>
    </location>
</feature>
<keyword evidence="4" id="KW-1185">Reference proteome</keyword>
<dbReference type="AlphaFoldDB" id="Q1LGT2"/>
<evidence type="ECO:0000313" key="4">
    <source>
        <dbReference type="Proteomes" id="UP000002429"/>
    </source>
</evidence>
<evidence type="ECO:0000259" key="2">
    <source>
        <dbReference type="Pfam" id="PF15978"/>
    </source>
</evidence>
<name>Q1LGT2_CUPMC</name>
<dbReference type="Proteomes" id="UP000002429">
    <property type="component" value="Plasmid megaplasmid"/>
</dbReference>
<sequence>MNVFVSPLYEDELLYSHCVRYLSEFPMVWRNKLMLDMFGAELHLSPHLPRNLQEFSERTAISLSMTKEEIFWRHSMYPFLCAYFPEKSRTFAMDYAYYGHENRPMLAVLRGVFPPRFMRWCPDCVTEDRARPECGEAYWRRAHQLPGVWQCEKHRCDLIDSAIPRASSSEPFRAADVVIPEDAHRFRAKRNCSSMEAMLRTRLVGLLNSGDFAYRPEHPNFREAAARSGFETAGKIDYPKLYEAFSGYWGDVLDRIDSQHLRTKVVGTGWLRRQFTKKEVIYQPVGREMLDIFFQDRFGIDLNELPMEIPGRRRPPVFYCPNPYAEHGAETPVRKSIRRPSMPGVASLSCECGFTALVPETSAEQAIGLADVIKVTRYGPSWVKECLKLRAEGKTLDEVAAALGVKYQAAFDWSREGGPKYSPMSSEQSEARRAEWVAILEKIAPGPPKLATKRYPSLHIRLLSEDREWFQETMKAYRQKYGHSQKRANWPARDEEYTEAVVAAAARLQRMDGAECPTVSALLKEAALEFSYFSKGSIRHFPKTIATLTRLSGKPWSTFSPYLDGGKEAEG</sequence>